<organism evidence="2 3">
    <name type="scientific">Lampropedia puyangensis</name>
    <dbReference type="NCBI Taxonomy" id="1330072"/>
    <lineage>
        <taxon>Bacteria</taxon>
        <taxon>Pseudomonadati</taxon>
        <taxon>Pseudomonadota</taxon>
        <taxon>Betaproteobacteria</taxon>
        <taxon>Burkholderiales</taxon>
        <taxon>Comamonadaceae</taxon>
        <taxon>Lampropedia</taxon>
    </lineage>
</organism>
<dbReference type="Proteomes" id="UP000308917">
    <property type="component" value="Unassembled WGS sequence"/>
</dbReference>
<protein>
    <submittedName>
        <fullName evidence="2">Uncharacterized protein</fullName>
    </submittedName>
</protein>
<gene>
    <name evidence="2" type="ORF">E9531_03230</name>
</gene>
<keyword evidence="1" id="KW-1133">Transmembrane helix</keyword>
<evidence type="ECO:0000313" key="3">
    <source>
        <dbReference type="Proteomes" id="UP000308917"/>
    </source>
</evidence>
<dbReference type="AlphaFoldDB" id="A0A4S8FET7"/>
<keyword evidence="3" id="KW-1185">Reference proteome</keyword>
<reference evidence="2 3" key="1">
    <citation type="journal article" date="2015" name="Antonie Van Leeuwenhoek">
        <title>Lampropedia puyangensis sp. nov., isolated from symptomatic bark of Populus ? euramericana canker and emended description of Lampropedia hyalina (Ehrenberg 1832) Lee et al. 2004.</title>
        <authorList>
            <person name="Li Y."/>
            <person name="Wang T."/>
            <person name="Piao C.G."/>
            <person name="Wang L.F."/>
            <person name="Tian G.Z."/>
            <person name="Zhu T.H."/>
            <person name="Guo M.W."/>
        </authorList>
    </citation>
    <scope>NUCLEOTIDE SEQUENCE [LARGE SCALE GENOMIC DNA]</scope>
    <source>
        <strain evidence="2 3">2-bin</strain>
    </source>
</reference>
<evidence type="ECO:0000256" key="1">
    <source>
        <dbReference type="SAM" id="Phobius"/>
    </source>
</evidence>
<accession>A0A4S8FET7</accession>
<feature type="transmembrane region" description="Helical" evidence="1">
    <location>
        <begin position="59"/>
        <end position="79"/>
    </location>
</feature>
<comment type="caution">
    <text evidence="2">The sequence shown here is derived from an EMBL/GenBank/DDBJ whole genome shotgun (WGS) entry which is preliminary data.</text>
</comment>
<evidence type="ECO:0000313" key="2">
    <source>
        <dbReference type="EMBL" id="THU04422.1"/>
    </source>
</evidence>
<sequence length="80" mass="8522">MFAATQAEIAAALGVAPLPFMAVHNVSAALFLMASPTTIEMACQLAETPAQHRWVQTRVLMIDVVAVLLLAALNVAVAYW</sequence>
<dbReference type="OrthoDB" id="8893343at2"/>
<name>A0A4S8FET7_9BURK</name>
<proteinExistence type="predicted"/>
<dbReference type="EMBL" id="STFG01000002">
    <property type="protein sequence ID" value="THU04422.1"/>
    <property type="molecule type" value="Genomic_DNA"/>
</dbReference>
<keyword evidence="1" id="KW-0472">Membrane</keyword>
<keyword evidence="1" id="KW-0812">Transmembrane</keyword>